<accession>A0AAV9KT91</accession>
<dbReference type="Proteomes" id="UP001311915">
    <property type="component" value="Unassembled WGS sequence"/>
</dbReference>
<gene>
    <name evidence="1" type="ORF">R3W88_014849</name>
</gene>
<evidence type="ECO:0000313" key="1">
    <source>
        <dbReference type="EMBL" id="KAK4716511.1"/>
    </source>
</evidence>
<protein>
    <submittedName>
        <fullName evidence="1">Uncharacterized protein</fullName>
    </submittedName>
</protein>
<name>A0AAV9KT91_9SOLN</name>
<organism evidence="1 2">
    <name type="scientific">Solanum pinnatisectum</name>
    <name type="common">tansyleaf nightshade</name>
    <dbReference type="NCBI Taxonomy" id="50273"/>
    <lineage>
        <taxon>Eukaryota</taxon>
        <taxon>Viridiplantae</taxon>
        <taxon>Streptophyta</taxon>
        <taxon>Embryophyta</taxon>
        <taxon>Tracheophyta</taxon>
        <taxon>Spermatophyta</taxon>
        <taxon>Magnoliopsida</taxon>
        <taxon>eudicotyledons</taxon>
        <taxon>Gunneridae</taxon>
        <taxon>Pentapetalae</taxon>
        <taxon>asterids</taxon>
        <taxon>lamiids</taxon>
        <taxon>Solanales</taxon>
        <taxon>Solanaceae</taxon>
        <taxon>Solanoideae</taxon>
        <taxon>Solaneae</taxon>
        <taxon>Solanum</taxon>
    </lineage>
</organism>
<dbReference type="AlphaFoldDB" id="A0AAV9KT91"/>
<reference evidence="1 2" key="1">
    <citation type="submission" date="2023-10" db="EMBL/GenBank/DDBJ databases">
        <title>Genome-Wide Identification Analysis in wild type Solanum Pinnatisectum Reveals Some Genes Defensing Phytophthora Infestans.</title>
        <authorList>
            <person name="Sun C."/>
        </authorList>
    </citation>
    <scope>NUCLEOTIDE SEQUENCE [LARGE SCALE GENOMIC DNA]</scope>
    <source>
        <strain evidence="1">LQN</strain>
        <tissue evidence="1">Leaf</tissue>
    </source>
</reference>
<comment type="caution">
    <text evidence="1">The sequence shown here is derived from an EMBL/GenBank/DDBJ whole genome shotgun (WGS) entry which is preliminary data.</text>
</comment>
<keyword evidence="2" id="KW-1185">Reference proteome</keyword>
<dbReference type="EMBL" id="JAWPEI010000009">
    <property type="protein sequence ID" value="KAK4716511.1"/>
    <property type="molecule type" value="Genomic_DNA"/>
</dbReference>
<evidence type="ECO:0000313" key="2">
    <source>
        <dbReference type="Proteomes" id="UP001311915"/>
    </source>
</evidence>
<proteinExistence type="predicted"/>
<sequence length="129" mass="15463">MQMVDNKFLYFKTFLRHARQPLKDYPFLQDEEIIDLLEYDYLSFDRNIFKVSLQYLKNVKVMPCCICICKPETTKIDQFLKFLLEHTINLEKMVIVPKHKGCNSCSTNISQLMKCCYFFQELLLVQLFP</sequence>